<keyword evidence="2" id="KW-0175">Coiled coil</keyword>
<dbReference type="PANTHER" id="PTHR43300">
    <property type="entry name" value="ACETYLTRANSFERASE"/>
    <property type="match status" value="1"/>
</dbReference>
<reference evidence="3" key="2">
    <citation type="journal article" date="2017" name="Genome Biol. Evol.">
        <title>Comparative genomic analysis identifies a Campylobacter clade deficient in selenium metabolism.</title>
        <authorList>
            <person name="Miller W.G."/>
            <person name="Yee E."/>
            <person name="Lopes B.S."/>
            <person name="Chapman M.H."/>
            <person name="Huynh S."/>
            <person name="Bono J.L."/>
            <person name="Parker C.T."/>
            <person name="Strachan N.J.C."/>
            <person name="Forbes K.J."/>
        </authorList>
    </citation>
    <scope>NUCLEOTIDE SEQUENCE [LARGE SCALE GENOMIC DNA]</scope>
    <source>
        <strain evidence="3">RM6137</strain>
    </source>
</reference>
<dbReference type="EMBL" id="CP018789">
    <property type="protein sequence ID" value="ARR01146.1"/>
    <property type="molecule type" value="Genomic_DNA"/>
</dbReference>
<dbReference type="RefSeq" id="WP_086242666.1">
    <property type="nucleotide sequence ID" value="NZ_CP018789.1"/>
</dbReference>
<dbReference type="InterPro" id="IPR011004">
    <property type="entry name" value="Trimer_LpxA-like_sf"/>
</dbReference>
<name>A0A1X9SY88_9BACT</name>
<organism evidence="3 5">
    <name type="scientific">Campylobacter porcelli</name>
    <dbReference type="NCBI Taxonomy" id="1660073"/>
    <lineage>
        <taxon>Bacteria</taxon>
        <taxon>Pseudomonadati</taxon>
        <taxon>Campylobacterota</taxon>
        <taxon>Epsilonproteobacteria</taxon>
        <taxon>Campylobacterales</taxon>
        <taxon>Campylobacteraceae</taxon>
        <taxon>Campylobacter</taxon>
    </lineage>
</organism>
<evidence type="ECO:0000256" key="1">
    <source>
        <dbReference type="ARBA" id="ARBA00007274"/>
    </source>
</evidence>
<evidence type="ECO:0000313" key="5">
    <source>
        <dbReference type="Proteomes" id="UP000194260"/>
    </source>
</evidence>
<dbReference type="InterPro" id="IPR050179">
    <property type="entry name" value="Trans_hexapeptide_repeat"/>
</dbReference>
<feature type="coiled-coil region" evidence="2">
    <location>
        <begin position="311"/>
        <end position="352"/>
    </location>
</feature>
<dbReference type="Proteomes" id="UP001331664">
    <property type="component" value="Unassembled WGS sequence"/>
</dbReference>
<keyword evidence="6" id="KW-1185">Reference proteome</keyword>
<gene>
    <name evidence="3" type="ORF">CSUIS_1353</name>
    <name evidence="4" type="ORF">V2I23_08110</name>
</gene>
<protein>
    <submittedName>
        <fullName evidence="3">Acetyltransferase</fullName>
    </submittedName>
</protein>
<keyword evidence="3" id="KW-0808">Transferase</keyword>
<dbReference type="GO" id="GO:0016740">
    <property type="term" value="F:transferase activity"/>
    <property type="evidence" value="ECO:0007669"/>
    <property type="project" value="UniProtKB-KW"/>
</dbReference>
<dbReference type="STRING" id="1660073.CSUIS_1353"/>
<comment type="similarity">
    <text evidence="1">Belongs to the transferase hexapeptide repeat family.</text>
</comment>
<evidence type="ECO:0000313" key="3">
    <source>
        <dbReference type="EMBL" id="ARR01146.1"/>
    </source>
</evidence>
<sequence>MQKHTKENGNVVYGDLSRQVNLKLDFKGKNNIIFFAGGSKNINICFYGNNALAFIGNNTIISGQQTAMSSDSVLFVDDNSSFGGVTIRPFEAKNIIFGRDCMFSWSTVVTSTDHHLIMDCNTNNRVNYSKSVYIGDHVWCGMEATIYKGSFVASGAIIGTKSLATKIFYSNTANAGIPAKEIKNELFWLRDSPFAGQWTKEQTLKHSNIPNDDFKFTYNKAEFLSPKAIEEKLDSLKTAFEKLEFIYDAIYCNKNKNRFAYFKDMPYDIPLPKYENKFKLLKFEEIKPTLTTQSKSVASQPSQPSSLELEIKILKDKLISKEQEIKNMKDKIEKQNANMHNLENNYQKALRAKSHLSYKLGQALIKADKNRYKGGYIKFIFEAMKIKREHKYN</sequence>
<reference evidence="4 6" key="3">
    <citation type="submission" date="2024-01" db="EMBL/GenBank/DDBJ databases">
        <title>Campylobacter porcellus sp. nov.</title>
        <authorList>
            <person name="Papic B."/>
            <person name="Gruntar I."/>
        </authorList>
    </citation>
    <scope>NUCLEOTIDE SEQUENCE [LARGE SCALE GENOMIC DNA]</scope>
    <source>
        <strain evidence="4 6">CX2-4855-23</strain>
    </source>
</reference>
<dbReference type="Gene3D" id="2.160.10.10">
    <property type="entry name" value="Hexapeptide repeat proteins"/>
    <property type="match status" value="1"/>
</dbReference>
<evidence type="ECO:0000313" key="6">
    <source>
        <dbReference type="Proteomes" id="UP001331664"/>
    </source>
</evidence>
<dbReference type="SUPFAM" id="SSF51161">
    <property type="entry name" value="Trimeric LpxA-like enzymes"/>
    <property type="match status" value="1"/>
</dbReference>
<reference evidence="5" key="1">
    <citation type="journal article" date="2017" name="Genome Biol. Evol.">
        <title>Comparative Genomic Analysis Identifies a Campylobacter Clade Deficient in Selenium Metabolism.</title>
        <authorList>
            <person name="Miller W.G."/>
            <person name="Yee E."/>
            <person name="Lopes B.S."/>
            <person name="Chapman M.H."/>
            <person name="Huynh S."/>
            <person name="Bono J.L."/>
            <person name="Parker C.T."/>
            <person name="Strachan N.J.C."/>
            <person name="Forbes K.J."/>
        </authorList>
    </citation>
    <scope>NUCLEOTIDE SEQUENCE [LARGE SCALE GENOMIC DNA]</scope>
    <source>
        <strain evidence="5">RM6137</strain>
    </source>
</reference>
<dbReference type="EMBL" id="JAZBRD010000019">
    <property type="protein sequence ID" value="MEE3745242.1"/>
    <property type="molecule type" value="Genomic_DNA"/>
</dbReference>
<proteinExistence type="inferred from homology"/>
<dbReference type="KEGG" id="camy:CSUIS_1353"/>
<dbReference type="Proteomes" id="UP000194260">
    <property type="component" value="Chromosome"/>
</dbReference>
<evidence type="ECO:0000256" key="2">
    <source>
        <dbReference type="SAM" id="Coils"/>
    </source>
</evidence>
<dbReference type="AlphaFoldDB" id="A0A1X9SY88"/>
<accession>A0A1X9SY88</accession>
<evidence type="ECO:0000313" key="4">
    <source>
        <dbReference type="EMBL" id="MEE3745242.1"/>
    </source>
</evidence>
<dbReference type="PANTHER" id="PTHR43300:SF11">
    <property type="entry name" value="ACETYLTRANSFERASE RV3034C-RELATED"/>
    <property type="match status" value="1"/>
</dbReference>